<dbReference type="GO" id="GO:1990782">
    <property type="term" value="F:protein tyrosine kinase binding"/>
    <property type="evidence" value="ECO:0007669"/>
    <property type="project" value="TreeGrafter"/>
</dbReference>
<organism evidence="6 7">
    <name type="scientific">Myodes glareolus</name>
    <name type="common">Bank vole</name>
    <name type="synonym">Clethrionomys glareolus</name>
    <dbReference type="NCBI Taxonomy" id="447135"/>
    <lineage>
        <taxon>Eukaryota</taxon>
        <taxon>Metazoa</taxon>
        <taxon>Chordata</taxon>
        <taxon>Craniata</taxon>
        <taxon>Vertebrata</taxon>
        <taxon>Euteleostomi</taxon>
        <taxon>Mammalia</taxon>
        <taxon>Eutheria</taxon>
        <taxon>Euarchontoglires</taxon>
        <taxon>Glires</taxon>
        <taxon>Rodentia</taxon>
        <taxon>Myomorpha</taxon>
        <taxon>Muroidea</taxon>
        <taxon>Cricetidae</taxon>
        <taxon>Arvicolinae</taxon>
        <taxon>Myodes</taxon>
    </lineage>
</organism>
<reference evidence="6 7" key="1">
    <citation type="journal article" date="2023" name="bioRxiv">
        <title>Conserved and derived expression patterns and positive selection on dental genes reveal complex evolutionary context of ever-growing rodent molars.</title>
        <authorList>
            <person name="Calamari Z.T."/>
            <person name="Song A."/>
            <person name="Cohen E."/>
            <person name="Akter M."/>
            <person name="Roy R.D."/>
            <person name="Hallikas O."/>
            <person name="Christensen M.M."/>
            <person name="Li P."/>
            <person name="Marangoni P."/>
            <person name="Jernvall J."/>
            <person name="Klein O.D."/>
        </authorList>
    </citation>
    <scope>NUCLEOTIDE SEQUENCE [LARGE SCALE GENOMIC DNA]</scope>
    <source>
        <strain evidence="6">V071</strain>
    </source>
</reference>
<evidence type="ECO:0000256" key="2">
    <source>
        <dbReference type="ARBA" id="ARBA00023180"/>
    </source>
</evidence>
<accession>A0AAW0HIN9</accession>
<dbReference type="Pfam" id="PF07686">
    <property type="entry name" value="V-set"/>
    <property type="match status" value="3"/>
</dbReference>
<dbReference type="GO" id="GO:0002682">
    <property type="term" value="P:regulation of immune system process"/>
    <property type="evidence" value="ECO:0007669"/>
    <property type="project" value="TreeGrafter"/>
</dbReference>
<dbReference type="PANTHER" id="PTHR44427:SF1">
    <property type="entry name" value="CARCINOEMBRYONIC ANTIGEN-RELATED CELL ADHESION MOLECULE 1"/>
    <property type="match status" value="1"/>
</dbReference>
<keyword evidence="2" id="KW-0325">Glycoprotein</keyword>
<name>A0AAW0HIN9_MYOGA</name>
<dbReference type="GO" id="GO:0005886">
    <property type="term" value="C:plasma membrane"/>
    <property type="evidence" value="ECO:0007669"/>
    <property type="project" value="TreeGrafter"/>
</dbReference>
<sequence>MGLSLKHSSDRYYGFLQTRISLLYADITCAFILFAPDGRDVLIIPHSNIHFHPEKLESSSQELFIPNININTSGLCVFQVHNFTTVKKITDLTRSPESSEEHSEQDDRPHIAPVLKRENCTMGREMEVSSVIPYKGCMPWQGLLLTALLLICCHSLVTAEVIIESVPPSVFEGDNVLLYVHSLPENLLAFAWFKGLTNMKRRIVLYKLNNNLSLPGPEYSGRETVYRNGSLWISNVTHVDTGFYTLRTISRHSRIVSIATIHLPVYTTSFTCGCPPTSAQLTIESVPPSVAEGASVLLHVHNLPENLRTFSWYKGVIVFNHLEVARHIIATNSTMPGPAHSGRETVYSSGSLLLHNVTWKDAGFYTLRTLSRDLKIELVHVQLHVDSSLLTCCNPLSFAQLTIEPVPRNAAKGESVLLLVHNLPEDVRAFSWYRGVYSIQIFKIAEYSRATNSITQGPAHSRRETVHPNGSLQLRDVTENDSGLYTLQILNRDLKTETAHVQFYVNTCDTALYEVTDTAVIVQNSAVLTCLIRWIFKNQSMQLTEMMTLFPIKGRLSIDSVRMKMLESTVCSPTCHDLEQFAIATYPSVLGPTHTGRVTMRTDGSLLLGNAIHRDTGIFTLQI</sequence>
<evidence type="ECO:0000313" key="6">
    <source>
        <dbReference type="EMBL" id="KAK7802689.1"/>
    </source>
</evidence>
<dbReference type="InterPro" id="IPR036179">
    <property type="entry name" value="Ig-like_dom_sf"/>
</dbReference>
<dbReference type="EMBL" id="JBBHLL010000450">
    <property type="protein sequence ID" value="KAK7802689.1"/>
    <property type="molecule type" value="Genomic_DNA"/>
</dbReference>
<evidence type="ECO:0000256" key="1">
    <source>
        <dbReference type="ARBA" id="ARBA00022729"/>
    </source>
</evidence>
<feature type="domain" description="Immunoglobulin" evidence="5">
    <location>
        <begin position="405"/>
        <end position="506"/>
    </location>
</feature>
<comment type="caution">
    <text evidence="6">The sequence shown here is derived from an EMBL/GenBank/DDBJ whole genome shotgun (WGS) entry which is preliminary data.</text>
</comment>
<evidence type="ECO:0000259" key="5">
    <source>
        <dbReference type="SMART" id="SM00409"/>
    </source>
</evidence>
<dbReference type="InterPro" id="IPR013106">
    <property type="entry name" value="Ig_V-set"/>
</dbReference>
<proteinExistence type="inferred from homology"/>
<dbReference type="InterPro" id="IPR050831">
    <property type="entry name" value="CEA_cell_adhesion"/>
</dbReference>
<protein>
    <recommendedName>
        <fullName evidence="5">Immunoglobulin domain-containing protein</fullName>
    </recommendedName>
</protein>
<feature type="domain" description="Immunoglobulin" evidence="5">
    <location>
        <begin position="285"/>
        <end position="386"/>
    </location>
</feature>
<keyword evidence="3" id="KW-0393">Immunoglobulin domain</keyword>
<evidence type="ECO:0000256" key="4">
    <source>
        <dbReference type="ARBA" id="ARBA00038222"/>
    </source>
</evidence>
<dbReference type="PANTHER" id="PTHR44427">
    <property type="entry name" value="CARCINOEMBRYONIC ANTIGEN-RELATED CELL ADHESION MOLECULE 19"/>
    <property type="match status" value="1"/>
</dbReference>
<dbReference type="InterPro" id="IPR013783">
    <property type="entry name" value="Ig-like_fold"/>
</dbReference>
<evidence type="ECO:0000313" key="7">
    <source>
        <dbReference type="Proteomes" id="UP001488838"/>
    </source>
</evidence>
<gene>
    <name evidence="6" type="ORF">U0070_011625</name>
</gene>
<dbReference type="SUPFAM" id="SSF48726">
    <property type="entry name" value="Immunoglobulin"/>
    <property type="match status" value="4"/>
</dbReference>
<keyword evidence="7" id="KW-1185">Reference proteome</keyword>
<dbReference type="FunFam" id="2.60.40.10:FF:000340">
    <property type="entry name" value="Carcinoembryonic antigen-related cell adhesion molecule 1"/>
    <property type="match status" value="2"/>
</dbReference>
<keyword evidence="1" id="KW-0732">Signal</keyword>
<dbReference type="SMART" id="SM00409">
    <property type="entry name" value="IG"/>
    <property type="match status" value="3"/>
</dbReference>
<dbReference type="Proteomes" id="UP001488838">
    <property type="component" value="Unassembled WGS sequence"/>
</dbReference>
<feature type="domain" description="Immunoglobulin" evidence="5">
    <location>
        <begin position="165"/>
        <end position="266"/>
    </location>
</feature>
<dbReference type="Gene3D" id="2.60.40.10">
    <property type="entry name" value="Immunoglobulins"/>
    <property type="match status" value="3"/>
</dbReference>
<dbReference type="InterPro" id="IPR003599">
    <property type="entry name" value="Ig_sub"/>
</dbReference>
<dbReference type="GO" id="GO:0007165">
    <property type="term" value="P:signal transduction"/>
    <property type="evidence" value="ECO:0007669"/>
    <property type="project" value="TreeGrafter"/>
</dbReference>
<comment type="similarity">
    <text evidence="4">Belongs to the immunoglobulin superfamily. CEA family.</text>
</comment>
<dbReference type="CDD" id="cd05774">
    <property type="entry name" value="IgV_CEACAM_D1"/>
    <property type="match status" value="3"/>
</dbReference>
<dbReference type="GO" id="GO:0009986">
    <property type="term" value="C:cell surface"/>
    <property type="evidence" value="ECO:0007669"/>
    <property type="project" value="TreeGrafter"/>
</dbReference>
<dbReference type="AlphaFoldDB" id="A0AAW0HIN9"/>
<evidence type="ECO:0000256" key="3">
    <source>
        <dbReference type="ARBA" id="ARBA00023319"/>
    </source>
</evidence>